<dbReference type="Pfam" id="PF08206">
    <property type="entry name" value="OB_RNB"/>
    <property type="match status" value="1"/>
</dbReference>
<dbReference type="Pfam" id="PF17876">
    <property type="entry name" value="CSD2"/>
    <property type="match status" value="1"/>
</dbReference>
<evidence type="ECO:0000256" key="2">
    <source>
        <dbReference type="ARBA" id="ARBA00004496"/>
    </source>
</evidence>
<dbReference type="InterPro" id="IPR013223">
    <property type="entry name" value="RNase_B_OB_dom"/>
</dbReference>
<comment type="similarity">
    <text evidence="8">Belongs to the RNR ribonuclease family. RNase R subfamily.</text>
</comment>
<dbReference type="InterPro" id="IPR011805">
    <property type="entry name" value="RNase_R"/>
</dbReference>
<comment type="catalytic activity">
    <reaction evidence="1 8">
        <text>Exonucleolytic cleavage in the 3'- to 5'-direction to yield nucleoside 5'-phosphates.</text>
        <dbReference type="EC" id="3.1.13.1"/>
    </reaction>
</comment>
<dbReference type="InterPro" id="IPR001900">
    <property type="entry name" value="RNase_II/R"/>
</dbReference>
<dbReference type="EMBL" id="SHAG01000008">
    <property type="protein sequence ID" value="RZO76747.1"/>
    <property type="molecule type" value="Genomic_DNA"/>
</dbReference>
<dbReference type="PROSITE" id="PS50126">
    <property type="entry name" value="S1"/>
    <property type="match status" value="1"/>
</dbReference>
<dbReference type="AlphaFoldDB" id="A0A520S2P3"/>
<comment type="function">
    <text evidence="8">3'-5' exoribonuclease that releases 5'-nucleoside monophosphates and is involved in maturation of structured RNAs.</text>
</comment>
<accession>A0A520S2P3</accession>
<keyword evidence="5 8" id="KW-0378">Hydrolase</keyword>
<name>A0A520S2P3_9GAMM</name>
<evidence type="ECO:0000256" key="4">
    <source>
        <dbReference type="ARBA" id="ARBA00022722"/>
    </source>
</evidence>
<gene>
    <name evidence="8 11" type="primary">rnr</name>
    <name evidence="11" type="ORF">EVA68_03410</name>
</gene>
<keyword evidence="6 8" id="KW-0269">Exonuclease</keyword>
<dbReference type="GO" id="GO:0005829">
    <property type="term" value="C:cytosol"/>
    <property type="evidence" value="ECO:0007669"/>
    <property type="project" value="TreeGrafter"/>
</dbReference>
<feature type="domain" description="S1 motif" evidence="10">
    <location>
        <begin position="638"/>
        <end position="719"/>
    </location>
</feature>
<dbReference type="Proteomes" id="UP000316199">
    <property type="component" value="Unassembled WGS sequence"/>
</dbReference>
<evidence type="ECO:0000256" key="7">
    <source>
        <dbReference type="ARBA" id="ARBA00022884"/>
    </source>
</evidence>
<evidence type="ECO:0000256" key="8">
    <source>
        <dbReference type="HAMAP-Rule" id="MF_01895"/>
    </source>
</evidence>
<dbReference type="InterPro" id="IPR040476">
    <property type="entry name" value="CSD2"/>
</dbReference>
<dbReference type="InterPro" id="IPR022966">
    <property type="entry name" value="RNase_II/R_CS"/>
</dbReference>
<feature type="region of interest" description="Disordered" evidence="9">
    <location>
        <begin position="725"/>
        <end position="746"/>
    </location>
</feature>
<dbReference type="SMART" id="SM00316">
    <property type="entry name" value="S1"/>
    <property type="match status" value="1"/>
</dbReference>
<dbReference type="SMART" id="SM00357">
    <property type="entry name" value="CSP"/>
    <property type="match status" value="1"/>
</dbReference>
<dbReference type="Pfam" id="PF00575">
    <property type="entry name" value="S1"/>
    <property type="match status" value="1"/>
</dbReference>
<dbReference type="CDD" id="cd04471">
    <property type="entry name" value="S1_RNase_R"/>
    <property type="match status" value="1"/>
</dbReference>
<organism evidence="11 12">
    <name type="scientific">OM182 bacterium</name>
    <dbReference type="NCBI Taxonomy" id="2510334"/>
    <lineage>
        <taxon>Bacteria</taxon>
        <taxon>Pseudomonadati</taxon>
        <taxon>Pseudomonadota</taxon>
        <taxon>Gammaproteobacteria</taxon>
        <taxon>OMG group</taxon>
        <taxon>OM182 clade</taxon>
    </lineage>
</organism>
<sequence length="746" mass="84252">MSKKVVDPDYEIEALKYAKPIPSRRFILTVIVDHNEPIAFKRLAKELQLDSTDLRQALKSRLRAMVREGQLVVDGRNAFAAPSKTELIRGRVVGHANGSGTLIPDQGKENIFLSPREMQSAFDGDIAEARILRRDRRGRSQGHLVEVVQQNTKTVLGRLYRDNLIWMLDSVNPRITQKILVDETGLEQEGLIVYATITKQPDFEVMATCQIKEVLGHQLSTEVKIAESLRNSAIPRTFSETALSDAANLELQSFNTEFREDLRAYPFITIDGEDAKDFDDAIYCEQSPDEGWRLLVAIADVAHYVTEGSSLDKNAFERGTSVYFPGTVIPMLPMSLSNGLCSLKPGVDRLVLVCDIRISNTGSVMEYQFYEGVICSTARLTYDQVAAGFVAEPWEKSLFSAKMLVSKLLVRRKKRGALDFETSELDFTFDKDGNISSINQKSRNDAMQLIEECMLCANICAAKFIDELNLKGLYRVHERPDEKKIFSLRKFLNSLNVTLPEGLPSPVDLQGALDQLNKKPNGQVLQLAILRSLSQAKYELRNAGHYGLNFTMYTHFTSPIRRYPDLVTHRLIKSIIHSTSTTSLVKRVVNPSYTEQSFGRDGLDIIAEHCSFTERRAEKAVYEVLEWMKCDYIAGEIGQTADGIITHVTNFGFFVQLTKFYVDGMVHVSNLINDYYHFEQDEQCLIGKRSGIIFGIGDSVSVKIARVNSDERKIDLEIISHDPLSRRVSSKRQSHSKNSRYKGKRK</sequence>
<dbReference type="GO" id="GO:0003723">
    <property type="term" value="F:RNA binding"/>
    <property type="evidence" value="ECO:0007669"/>
    <property type="project" value="UniProtKB-UniRule"/>
</dbReference>
<evidence type="ECO:0000259" key="10">
    <source>
        <dbReference type="PROSITE" id="PS50126"/>
    </source>
</evidence>
<proteinExistence type="inferred from homology"/>
<evidence type="ECO:0000256" key="6">
    <source>
        <dbReference type="ARBA" id="ARBA00022839"/>
    </source>
</evidence>
<dbReference type="Gene3D" id="2.40.50.140">
    <property type="entry name" value="Nucleic acid-binding proteins"/>
    <property type="match status" value="2"/>
</dbReference>
<reference evidence="11 12" key="1">
    <citation type="submission" date="2019-02" db="EMBL/GenBank/DDBJ databases">
        <title>Prokaryotic population dynamics and viral predation in marine succession experiment using metagenomics: the confinement effect.</title>
        <authorList>
            <person name="Haro-Moreno J.M."/>
            <person name="Rodriguez-Valera F."/>
            <person name="Lopez-Perez M."/>
        </authorList>
    </citation>
    <scope>NUCLEOTIDE SEQUENCE [LARGE SCALE GENOMIC DNA]</scope>
    <source>
        <strain evidence="11">MED-G157</strain>
    </source>
</reference>
<evidence type="ECO:0000313" key="11">
    <source>
        <dbReference type="EMBL" id="RZO76747.1"/>
    </source>
</evidence>
<dbReference type="HAMAP" id="MF_01895">
    <property type="entry name" value="RNase_R"/>
    <property type="match status" value="1"/>
</dbReference>
<dbReference type="PROSITE" id="PS01175">
    <property type="entry name" value="RIBONUCLEASE_II"/>
    <property type="match status" value="1"/>
</dbReference>
<evidence type="ECO:0000256" key="3">
    <source>
        <dbReference type="ARBA" id="ARBA00022490"/>
    </source>
</evidence>
<dbReference type="EC" id="3.1.13.1" evidence="8"/>
<dbReference type="SMART" id="SM00955">
    <property type="entry name" value="RNB"/>
    <property type="match status" value="1"/>
</dbReference>
<evidence type="ECO:0000256" key="5">
    <source>
        <dbReference type="ARBA" id="ARBA00022801"/>
    </source>
</evidence>
<evidence type="ECO:0000256" key="1">
    <source>
        <dbReference type="ARBA" id="ARBA00001849"/>
    </source>
</evidence>
<dbReference type="PANTHER" id="PTHR23355:SF9">
    <property type="entry name" value="DIS3-LIKE EXONUCLEASE 2"/>
    <property type="match status" value="1"/>
</dbReference>
<dbReference type="InterPro" id="IPR050180">
    <property type="entry name" value="RNR_Ribonuclease"/>
</dbReference>
<comment type="subcellular location">
    <subcellularLocation>
        <location evidence="2 8">Cytoplasm</location>
    </subcellularLocation>
</comment>
<dbReference type="Pfam" id="PF00773">
    <property type="entry name" value="RNB"/>
    <property type="match status" value="1"/>
</dbReference>
<dbReference type="InterPro" id="IPR012340">
    <property type="entry name" value="NA-bd_OB-fold"/>
</dbReference>
<comment type="caution">
    <text evidence="11">The sequence shown here is derived from an EMBL/GenBank/DDBJ whole genome shotgun (WGS) entry which is preliminary data.</text>
</comment>
<dbReference type="GO" id="GO:0008859">
    <property type="term" value="F:exoribonuclease II activity"/>
    <property type="evidence" value="ECO:0007669"/>
    <property type="project" value="UniProtKB-UniRule"/>
</dbReference>
<dbReference type="GO" id="GO:0006402">
    <property type="term" value="P:mRNA catabolic process"/>
    <property type="evidence" value="ECO:0007669"/>
    <property type="project" value="TreeGrafter"/>
</dbReference>
<protein>
    <recommendedName>
        <fullName evidence="8">Ribonuclease R</fullName>
        <shortName evidence="8">RNase R</shortName>
        <ecNumber evidence="8">3.1.13.1</ecNumber>
    </recommendedName>
</protein>
<keyword evidence="7 8" id="KW-0694">RNA-binding</keyword>
<dbReference type="SUPFAM" id="SSF50249">
    <property type="entry name" value="Nucleic acid-binding proteins"/>
    <property type="match status" value="3"/>
</dbReference>
<feature type="compositionally biased region" description="Basic residues" evidence="9">
    <location>
        <begin position="728"/>
        <end position="746"/>
    </location>
</feature>
<dbReference type="InterPro" id="IPR011129">
    <property type="entry name" value="CSD"/>
</dbReference>
<evidence type="ECO:0000313" key="12">
    <source>
        <dbReference type="Proteomes" id="UP000316199"/>
    </source>
</evidence>
<dbReference type="InterPro" id="IPR004476">
    <property type="entry name" value="RNase_II/RNase_R"/>
</dbReference>
<evidence type="ECO:0000256" key="9">
    <source>
        <dbReference type="SAM" id="MobiDB-lite"/>
    </source>
</evidence>
<keyword evidence="3 8" id="KW-0963">Cytoplasm</keyword>
<dbReference type="InterPro" id="IPR003029">
    <property type="entry name" value="S1_domain"/>
</dbReference>
<dbReference type="NCBIfam" id="TIGR02063">
    <property type="entry name" value="RNase_R"/>
    <property type="match status" value="1"/>
</dbReference>
<keyword evidence="4 8" id="KW-0540">Nuclease</keyword>
<dbReference type="NCBIfam" id="TIGR00358">
    <property type="entry name" value="3_prime_RNase"/>
    <property type="match status" value="1"/>
</dbReference>
<dbReference type="PANTHER" id="PTHR23355">
    <property type="entry name" value="RIBONUCLEASE"/>
    <property type="match status" value="1"/>
</dbReference>